<dbReference type="EMBL" id="JABMIG020000039">
    <property type="protein sequence ID" value="KAL3799455.1"/>
    <property type="molecule type" value="Genomic_DNA"/>
</dbReference>
<dbReference type="AlphaFoldDB" id="A0ABD3QNY2"/>
<reference evidence="2 3" key="1">
    <citation type="journal article" date="2020" name="G3 (Bethesda)">
        <title>Improved Reference Genome for Cyclotella cryptica CCMP332, a Model for Cell Wall Morphogenesis, Salinity Adaptation, and Lipid Production in Diatoms (Bacillariophyta).</title>
        <authorList>
            <person name="Roberts W.R."/>
            <person name="Downey K.M."/>
            <person name="Ruck E.C."/>
            <person name="Traller J.C."/>
            <person name="Alverson A.J."/>
        </authorList>
    </citation>
    <scope>NUCLEOTIDE SEQUENCE [LARGE SCALE GENOMIC DNA]</scope>
    <source>
        <strain evidence="2 3">CCMP332</strain>
    </source>
</reference>
<gene>
    <name evidence="2" type="ORF">HJC23_013910</name>
</gene>
<feature type="compositionally biased region" description="Basic and acidic residues" evidence="1">
    <location>
        <begin position="391"/>
        <end position="401"/>
    </location>
</feature>
<feature type="compositionally biased region" description="Basic and acidic residues" evidence="1">
    <location>
        <begin position="274"/>
        <end position="292"/>
    </location>
</feature>
<comment type="caution">
    <text evidence="2">The sequence shown here is derived from an EMBL/GenBank/DDBJ whole genome shotgun (WGS) entry which is preliminary data.</text>
</comment>
<accession>A0ABD3QNY2</accession>
<keyword evidence="3" id="KW-1185">Reference proteome</keyword>
<feature type="compositionally biased region" description="Basic and acidic residues" evidence="1">
    <location>
        <begin position="323"/>
        <end position="332"/>
    </location>
</feature>
<feature type="compositionally biased region" description="Basic and acidic residues" evidence="1">
    <location>
        <begin position="42"/>
        <end position="51"/>
    </location>
</feature>
<feature type="compositionally biased region" description="Acidic residues" evidence="1">
    <location>
        <begin position="155"/>
        <end position="164"/>
    </location>
</feature>
<feature type="region of interest" description="Disordered" evidence="1">
    <location>
        <begin position="32"/>
        <end position="53"/>
    </location>
</feature>
<feature type="region of interest" description="Disordered" evidence="1">
    <location>
        <begin position="274"/>
        <end position="447"/>
    </location>
</feature>
<feature type="compositionally biased region" description="Acidic residues" evidence="1">
    <location>
        <begin position="377"/>
        <end position="386"/>
    </location>
</feature>
<protein>
    <submittedName>
        <fullName evidence="2">Uncharacterized protein</fullName>
    </submittedName>
</protein>
<evidence type="ECO:0000313" key="3">
    <source>
        <dbReference type="Proteomes" id="UP001516023"/>
    </source>
</evidence>
<dbReference type="Proteomes" id="UP001516023">
    <property type="component" value="Unassembled WGS sequence"/>
</dbReference>
<dbReference type="InterPro" id="IPR027267">
    <property type="entry name" value="AH/BAR_dom_sf"/>
</dbReference>
<feature type="compositionally biased region" description="Acidic residues" evidence="1">
    <location>
        <begin position="402"/>
        <end position="420"/>
    </location>
</feature>
<name>A0ABD3QNY2_9STRA</name>
<evidence type="ECO:0000256" key="1">
    <source>
        <dbReference type="SAM" id="MobiDB-lite"/>
    </source>
</evidence>
<proteinExistence type="predicted"/>
<dbReference type="SUPFAM" id="SSF103657">
    <property type="entry name" value="BAR/IMD domain-like"/>
    <property type="match status" value="1"/>
</dbReference>
<evidence type="ECO:0000313" key="2">
    <source>
        <dbReference type="EMBL" id="KAL3799455.1"/>
    </source>
</evidence>
<organism evidence="2 3">
    <name type="scientific">Cyclotella cryptica</name>
    <dbReference type="NCBI Taxonomy" id="29204"/>
    <lineage>
        <taxon>Eukaryota</taxon>
        <taxon>Sar</taxon>
        <taxon>Stramenopiles</taxon>
        <taxon>Ochrophyta</taxon>
        <taxon>Bacillariophyta</taxon>
        <taxon>Coscinodiscophyceae</taxon>
        <taxon>Thalassiosirophycidae</taxon>
        <taxon>Stephanodiscales</taxon>
        <taxon>Stephanodiscaceae</taxon>
        <taxon>Cyclotella</taxon>
    </lineage>
</organism>
<sequence length="662" mass="74095">MKFNLFHHGGGTPQPATTNEIAQERMDEAKLAAEDEPAPLTNKEEATRDSSLHTSTVVTMANKPADSDVIIEKVDGIYKEFIVFQSNLKKLLSLYKEEHSAMKTLNEKRFDAAKTLDLMFGNSPLSSAVAHGSPSAPPPRAFFSDSLLNTVGREEENETNGDEEVVARDRSGGSNPFEEDVKIVPSDAPQSNERGAEKQLTSDVPDFDMEEEQSLSLQTVDHPTDPLVDPPADVEIPDDYPKDECRKITSAILSGGTDTGGGLNVIIDDEDDMHAGAEYKPGEKKDSARSVDPEVVGEPTGSKEVTTSVINYCDVMNNEEDGQDPRGEKEEAPPSESYCESNGPYSKINAEPIGQKDSDRSKSIVYCESKGSMMKDDSDDEDEEYEAIGNDVEKNDRKEDVESVVEPEPEITVEDEQEDSSVEKEASLSNDEENDVNQGAGKTEASTLVSPEKDYFLTVSPAAALGKNFRQSYYDVHEVNYMESKKYLEQHSNLVKYIEDWERILFQRVNALYTEYMKHRKNLHHYIKKVDSLKKEMAKLQKASEEKDKPIPPKKVEKLERNVVKLAGARETHDNSGESLFLFLDEVVNRSWRDIFPLLQRTVKFEQDYSLMQAKTFQRLTGTTELLDLIGRNKSISMSSRLKSLKTLHPEVIYSGEDVSRV</sequence>
<feature type="region of interest" description="Disordered" evidence="1">
    <location>
        <begin position="153"/>
        <end position="241"/>
    </location>
</feature>
<dbReference type="Gene3D" id="1.20.1270.60">
    <property type="entry name" value="Arfaptin homology (AH) domain/BAR domain"/>
    <property type="match status" value="1"/>
</dbReference>